<evidence type="ECO:0000313" key="2">
    <source>
        <dbReference type="EMBL" id="PWK44158.1"/>
    </source>
</evidence>
<dbReference type="EMBL" id="QGGR01000012">
    <property type="protein sequence ID" value="PWK44158.1"/>
    <property type="molecule type" value="Genomic_DNA"/>
</dbReference>
<comment type="caution">
    <text evidence="2">The sequence shown here is derived from an EMBL/GenBank/DDBJ whole genome shotgun (WGS) entry which is preliminary data.</text>
</comment>
<organism evidence="2 3">
    <name type="scientific">Actinoplanes xinjiangensis</name>
    <dbReference type="NCBI Taxonomy" id="512350"/>
    <lineage>
        <taxon>Bacteria</taxon>
        <taxon>Bacillati</taxon>
        <taxon>Actinomycetota</taxon>
        <taxon>Actinomycetes</taxon>
        <taxon>Micromonosporales</taxon>
        <taxon>Micromonosporaceae</taxon>
        <taxon>Actinoplanes</taxon>
    </lineage>
</organism>
<feature type="region of interest" description="Disordered" evidence="1">
    <location>
        <begin position="1"/>
        <end position="104"/>
    </location>
</feature>
<evidence type="ECO:0000256" key="1">
    <source>
        <dbReference type="SAM" id="MobiDB-lite"/>
    </source>
</evidence>
<feature type="compositionally biased region" description="Basic residues" evidence="1">
    <location>
        <begin position="20"/>
        <end position="42"/>
    </location>
</feature>
<sequence>MRDRTASRNYSAERNEFRRQHERHRAWGLQRRHAEKLRRLHPSRPGPTTCGPTHPADLRVADARTARREREIPAAQQRPRTTQQPTRTAPQPTGLSRRTPRPAVSVKSEPTIPAATVQPTAVVQPVITPAGTERRSTAAEARDVRPPATAFLGARVRPRSLPRPTHGINRTNAGGRCRATAAVSLGDTGSVQMPSCCRAAGGDNLPPNLSSYSSPSGSELDLRGFGCNFRPRLASFVRVATSPSDCAVGGHRMGSTGARRGCGRLVVVPCPARSLLATCPRLRRRKALGDRWPQRRLYALW</sequence>
<gene>
    <name evidence="2" type="ORF">BC793_11233</name>
</gene>
<dbReference type="Proteomes" id="UP000245697">
    <property type="component" value="Unassembled WGS sequence"/>
</dbReference>
<proteinExistence type="predicted"/>
<accession>A0A316FTK9</accession>
<feature type="compositionally biased region" description="Low complexity" evidence="1">
    <location>
        <begin position="73"/>
        <end position="93"/>
    </location>
</feature>
<dbReference type="AlphaFoldDB" id="A0A316FTK9"/>
<keyword evidence="3" id="KW-1185">Reference proteome</keyword>
<feature type="compositionally biased region" description="Basic and acidic residues" evidence="1">
    <location>
        <begin position="1"/>
        <end position="19"/>
    </location>
</feature>
<reference evidence="2 3" key="1">
    <citation type="submission" date="2018-05" db="EMBL/GenBank/DDBJ databases">
        <title>Genomic Encyclopedia of Archaeal and Bacterial Type Strains, Phase II (KMG-II): from individual species to whole genera.</title>
        <authorList>
            <person name="Goeker M."/>
        </authorList>
    </citation>
    <scope>NUCLEOTIDE SEQUENCE [LARGE SCALE GENOMIC DNA]</scope>
    <source>
        <strain evidence="2 3">DSM 45184</strain>
    </source>
</reference>
<evidence type="ECO:0000313" key="3">
    <source>
        <dbReference type="Proteomes" id="UP000245697"/>
    </source>
</evidence>
<feature type="compositionally biased region" description="Basic and acidic residues" evidence="1">
    <location>
        <begin position="56"/>
        <end position="72"/>
    </location>
</feature>
<name>A0A316FTK9_9ACTN</name>
<protein>
    <submittedName>
        <fullName evidence="2">Uncharacterized protein</fullName>
    </submittedName>
</protein>